<dbReference type="AlphaFoldDB" id="A0A9W6UCY0"/>
<dbReference type="Gene3D" id="3.30.420.10">
    <property type="entry name" value="Ribonuclease H-like superfamily/Ribonuclease H"/>
    <property type="match status" value="1"/>
</dbReference>
<organism evidence="2 3">
    <name type="scientific">Phytophthora lilii</name>
    <dbReference type="NCBI Taxonomy" id="2077276"/>
    <lineage>
        <taxon>Eukaryota</taxon>
        <taxon>Sar</taxon>
        <taxon>Stramenopiles</taxon>
        <taxon>Oomycota</taxon>
        <taxon>Peronosporomycetes</taxon>
        <taxon>Peronosporales</taxon>
        <taxon>Peronosporaceae</taxon>
        <taxon>Phytophthora</taxon>
    </lineage>
</organism>
<dbReference type="PROSITE" id="PS50994">
    <property type="entry name" value="INTEGRASE"/>
    <property type="match status" value="1"/>
</dbReference>
<dbReference type="GO" id="GO:0003676">
    <property type="term" value="F:nucleic acid binding"/>
    <property type="evidence" value="ECO:0007669"/>
    <property type="project" value="InterPro"/>
</dbReference>
<evidence type="ECO:0000313" key="2">
    <source>
        <dbReference type="EMBL" id="GMF29828.1"/>
    </source>
</evidence>
<dbReference type="Proteomes" id="UP001165083">
    <property type="component" value="Unassembled WGS sequence"/>
</dbReference>
<dbReference type="InterPro" id="IPR001584">
    <property type="entry name" value="Integrase_cat-core"/>
</dbReference>
<evidence type="ECO:0000259" key="1">
    <source>
        <dbReference type="PROSITE" id="PS50994"/>
    </source>
</evidence>
<gene>
    <name evidence="2" type="ORF">Plil01_001268600</name>
</gene>
<dbReference type="InterPro" id="IPR050951">
    <property type="entry name" value="Retrovirus_Pol_polyprotein"/>
</dbReference>
<dbReference type="PANTHER" id="PTHR37984:SF5">
    <property type="entry name" value="PROTEIN NYNRIN-LIKE"/>
    <property type="match status" value="1"/>
</dbReference>
<protein>
    <submittedName>
        <fullName evidence="2">Unnamed protein product</fullName>
    </submittedName>
</protein>
<name>A0A9W6UCY0_9STRA</name>
<feature type="domain" description="Integrase catalytic" evidence="1">
    <location>
        <begin position="1"/>
        <end position="95"/>
    </location>
</feature>
<sequence length="226" mass="26517">MLGSRQRATLAYRPQANGQQERSVQTVIRSVRAYVQTVDQSDWDEIAEKLMWALNTSYDFTRLDTPYYLVHCWDAPGTVQAMMGDVPRDVQLQQAYEWRLKVQRQVEYARAWARDLQAKAKTKRAREHNQRWKQLSDQLKEGCEVSNSVWLITEKGSDFRYQLQVEGTDYKFYAWVHVSRLKPRVMFPERPTETMDIPEDDDFDASYAKTAGNLTRRLGNLKLKPS</sequence>
<reference evidence="2" key="1">
    <citation type="submission" date="2023-04" db="EMBL/GenBank/DDBJ databases">
        <title>Phytophthora lilii NBRC 32176.</title>
        <authorList>
            <person name="Ichikawa N."/>
            <person name="Sato H."/>
            <person name="Tonouchi N."/>
        </authorList>
    </citation>
    <scope>NUCLEOTIDE SEQUENCE</scope>
    <source>
        <strain evidence="2">NBRC 32176</strain>
    </source>
</reference>
<dbReference type="InterPro" id="IPR012337">
    <property type="entry name" value="RNaseH-like_sf"/>
</dbReference>
<accession>A0A9W6UCY0</accession>
<dbReference type="OrthoDB" id="105610at2759"/>
<dbReference type="EMBL" id="BSXW01000799">
    <property type="protein sequence ID" value="GMF29828.1"/>
    <property type="molecule type" value="Genomic_DNA"/>
</dbReference>
<evidence type="ECO:0000313" key="3">
    <source>
        <dbReference type="Proteomes" id="UP001165083"/>
    </source>
</evidence>
<dbReference type="InterPro" id="IPR036397">
    <property type="entry name" value="RNaseH_sf"/>
</dbReference>
<dbReference type="SUPFAM" id="SSF53098">
    <property type="entry name" value="Ribonuclease H-like"/>
    <property type="match status" value="1"/>
</dbReference>
<dbReference type="PANTHER" id="PTHR37984">
    <property type="entry name" value="PROTEIN CBG26694"/>
    <property type="match status" value="1"/>
</dbReference>
<proteinExistence type="predicted"/>
<dbReference type="GO" id="GO:0015074">
    <property type="term" value="P:DNA integration"/>
    <property type="evidence" value="ECO:0007669"/>
    <property type="project" value="InterPro"/>
</dbReference>
<comment type="caution">
    <text evidence="2">The sequence shown here is derived from an EMBL/GenBank/DDBJ whole genome shotgun (WGS) entry which is preliminary data.</text>
</comment>
<keyword evidence="3" id="KW-1185">Reference proteome</keyword>